<feature type="chain" id="PRO_5022721071" evidence="1">
    <location>
        <begin position="26"/>
        <end position="229"/>
    </location>
</feature>
<gene>
    <name evidence="2" type="ORF">FSC37_17650</name>
</gene>
<organism evidence="2 3">
    <name type="scientific">Piscinibacter aquaticus</name>
    <dbReference type="NCBI Taxonomy" id="392597"/>
    <lineage>
        <taxon>Bacteria</taxon>
        <taxon>Pseudomonadati</taxon>
        <taxon>Pseudomonadota</taxon>
        <taxon>Betaproteobacteria</taxon>
        <taxon>Burkholderiales</taxon>
        <taxon>Sphaerotilaceae</taxon>
        <taxon>Piscinibacter</taxon>
    </lineage>
</organism>
<sequence length="229" mass="24040">MKRRQFTAGIVVVPGLAAMSPLAWSLDLSEADAASGVRAALEKGAVSAVGLLGRADGFLGNPKVRIPLPGFLEDAAKLLRATGQGKRVDELVTAMNRAAEAAVPEAKPLLINAVKSMSVEDARKVITGGDNSVTQFFAGKTRDPLAEKFLPIVTRATEKVSLAAKYNAVAGKAMGLGLVKKEEANVQQYVTGKALDGLFLMIGEEERKIRQNPAAAGSAILKKVFGSLK</sequence>
<reference evidence="2 3" key="1">
    <citation type="submission" date="2019-08" db="EMBL/GenBank/DDBJ databases">
        <authorList>
            <person name="Khan S.A."/>
            <person name="Jeon C.O."/>
            <person name="Jeong S.E."/>
        </authorList>
    </citation>
    <scope>NUCLEOTIDE SEQUENCE [LARGE SCALE GENOMIC DNA]</scope>
    <source>
        <strain evidence="3">IMCC1728</strain>
    </source>
</reference>
<dbReference type="InterPro" id="IPR025245">
    <property type="entry name" value="DUF4197"/>
</dbReference>
<evidence type="ECO:0000313" key="2">
    <source>
        <dbReference type="EMBL" id="TXC66935.1"/>
    </source>
</evidence>
<evidence type="ECO:0000256" key="1">
    <source>
        <dbReference type="SAM" id="SignalP"/>
    </source>
</evidence>
<feature type="signal peptide" evidence="1">
    <location>
        <begin position="1"/>
        <end position="25"/>
    </location>
</feature>
<keyword evidence="1" id="KW-0732">Signal</keyword>
<proteinExistence type="predicted"/>
<evidence type="ECO:0000313" key="3">
    <source>
        <dbReference type="Proteomes" id="UP000321832"/>
    </source>
</evidence>
<dbReference type="AlphaFoldDB" id="A0A5C6U5A1"/>
<dbReference type="Proteomes" id="UP000321832">
    <property type="component" value="Unassembled WGS sequence"/>
</dbReference>
<dbReference type="EMBL" id="VOPW01000001">
    <property type="protein sequence ID" value="TXC66935.1"/>
    <property type="molecule type" value="Genomic_DNA"/>
</dbReference>
<protein>
    <submittedName>
        <fullName evidence="2">DUF4197 domain-containing protein</fullName>
    </submittedName>
</protein>
<keyword evidence="3" id="KW-1185">Reference proteome</keyword>
<name>A0A5C6U5A1_9BURK</name>
<accession>A0A5C6U5A1</accession>
<comment type="caution">
    <text evidence="2">The sequence shown here is derived from an EMBL/GenBank/DDBJ whole genome shotgun (WGS) entry which is preliminary data.</text>
</comment>
<dbReference type="Pfam" id="PF13852">
    <property type="entry name" value="DUF4197"/>
    <property type="match status" value="1"/>
</dbReference>